<comment type="caution">
    <text evidence="10">The sequence shown here is derived from an EMBL/GenBank/DDBJ whole genome shotgun (WGS) entry which is preliminary data.</text>
</comment>
<dbReference type="AlphaFoldDB" id="A0A401UVK6"/>
<accession>A0A401UVK6</accession>
<evidence type="ECO:0000313" key="10">
    <source>
        <dbReference type="EMBL" id="GCD18721.1"/>
    </source>
</evidence>
<dbReference type="PANTHER" id="PTHR11409">
    <property type="entry name" value="ADENOSINE DEAMINASE"/>
    <property type="match status" value="1"/>
</dbReference>
<keyword evidence="4" id="KW-0479">Metal-binding</keyword>
<dbReference type="OrthoDB" id="9779574at2"/>
<dbReference type="GO" id="GO:0046872">
    <property type="term" value="F:metal ion binding"/>
    <property type="evidence" value="ECO:0007669"/>
    <property type="project" value="UniProtKB-KW"/>
</dbReference>
<dbReference type="InterPro" id="IPR032466">
    <property type="entry name" value="Metal_Hydrolase"/>
</dbReference>
<dbReference type="GO" id="GO:0043103">
    <property type="term" value="P:hypoxanthine salvage"/>
    <property type="evidence" value="ECO:0007669"/>
    <property type="project" value="TreeGrafter"/>
</dbReference>
<evidence type="ECO:0000256" key="3">
    <source>
        <dbReference type="ARBA" id="ARBA00012784"/>
    </source>
</evidence>
<name>A0A401UVK6_9CELL</name>
<protein>
    <recommendedName>
        <fullName evidence="3">adenosine deaminase</fullName>
        <ecNumber evidence="3">3.5.4.4</ecNumber>
    </recommendedName>
</protein>
<evidence type="ECO:0000256" key="5">
    <source>
        <dbReference type="ARBA" id="ARBA00022801"/>
    </source>
</evidence>
<dbReference type="EMBL" id="BHYL01000025">
    <property type="protein sequence ID" value="GCD18721.1"/>
    <property type="molecule type" value="Genomic_DNA"/>
</dbReference>
<evidence type="ECO:0000256" key="1">
    <source>
        <dbReference type="ARBA" id="ARBA00001947"/>
    </source>
</evidence>
<dbReference type="Pfam" id="PF00962">
    <property type="entry name" value="A_deaminase"/>
    <property type="match status" value="1"/>
</dbReference>
<dbReference type="InterPro" id="IPR001365">
    <property type="entry name" value="A_deaminase_dom"/>
</dbReference>
<dbReference type="Proteomes" id="UP000288246">
    <property type="component" value="Unassembled WGS sequence"/>
</dbReference>
<dbReference type="GO" id="GO:0006154">
    <property type="term" value="P:adenosine catabolic process"/>
    <property type="evidence" value="ECO:0007669"/>
    <property type="project" value="TreeGrafter"/>
</dbReference>
<evidence type="ECO:0000256" key="4">
    <source>
        <dbReference type="ARBA" id="ARBA00022723"/>
    </source>
</evidence>
<evidence type="ECO:0000256" key="6">
    <source>
        <dbReference type="ARBA" id="ARBA00022833"/>
    </source>
</evidence>
<feature type="compositionally biased region" description="Pro residues" evidence="8">
    <location>
        <begin position="1"/>
        <end position="18"/>
    </location>
</feature>
<dbReference type="GO" id="GO:0046103">
    <property type="term" value="P:inosine biosynthetic process"/>
    <property type="evidence" value="ECO:0007669"/>
    <property type="project" value="TreeGrafter"/>
</dbReference>
<dbReference type="SUPFAM" id="SSF51556">
    <property type="entry name" value="Metallo-dependent hydrolases"/>
    <property type="match status" value="1"/>
</dbReference>
<sequence>MTSPAAPPPDGGVVPAPPVVDDRPAGPDAADPAVALIAALPKVLLHDHLDGGLRPATIVELAAEVGHELPTTDPEALGRWFVESADSGSLERYLETFEHTVAVMQTVDALRRVAREAALDLAADGVVYAESRYAPEQHQRAGLTLEQVVDAVQQGFAEGVAEAAAQGRTIRVGTILSAMRQADRADEIAALAIARRGDGVVGFDIAGPEEGFPPSQHASAFRALAEAHVPATVHAGEGSGLESVSQALHVAQACRIGHGARLVEDIATDDLGDRLGPLAQWVRDRRVPLELCPSSNLQTGIAATVAEHPVTRLKRLGFKVTVNTDNRLQSGTTLSRELTLLVQEAGWTLDDLQDVAVTAAAYAFAHHDDRDALIDTVIRPAYAAARGGRHRA</sequence>
<evidence type="ECO:0000256" key="8">
    <source>
        <dbReference type="SAM" id="MobiDB-lite"/>
    </source>
</evidence>
<dbReference type="PANTHER" id="PTHR11409:SF43">
    <property type="entry name" value="ADENOSINE DEAMINASE"/>
    <property type="match status" value="1"/>
</dbReference>
<comment type="cofactor">
    <cofactor evidence="1">
        <name>Zn(2+)</name>
        <dbReference type="ChEBI" id="CHEBI:29105"/>
    </cofactor>
</comment>
<proteinExistence type="inferred from homology"/>
<reference evidence="10 11" key="1">
    <citation type="submission" date="2018-11" db="EMBL/GenBank/DDBJ databases">
        <title>Draft genome sequence of Cellulomonas takizawaensis strain TKZ-21.</title>
        <authorList>
            <person name="Yamamura H."/>
            <person name="Hayashi T."/>
            <person name="Hamada M."/>
            <person name="Serisawa Y."/>
            <person name="Matsuyama K."/>
            <person name="Nakagawa Y."/>
            <person name="Otoguro M."/>
            <person name="Yanagida F."/>
            <person name="Hayakawa M."/>
        </authorList>
    </citation>
    <scope>NUCLEOTIDE SEQUENCE [LARGE SCALE GENOMIC DNA]</scope>
    <source>
        <strain evidence="10 11">TKZ-21</strain>
    </source>
</reference>
<keyword evidence="5" id="KW-0378">Hydrolase</keyword>
<dbReference type="NCBIfam" id="TIGR01430">
    <property type="entry name" value="aden_deam"/>
    <property type="match status" value="1"/>
</dbReference>
<dbReference type="GO" id="GO:0009117">
    <property type="term" value="P:nucleotide metabolic process"/>
    <property type="evidence" value="ECO:0007669"/>
    <property type="project" value="UniProtKB-KW"/>
</dbReference>
<dbReference type="InterPro" id="IPR006330">
    <property type="entry name" value="Ado/ade_deaminase"/>
</dbReference>
<dbReference type="GO" id="GO:0004000">
    <property type="term" value="F:adenosine deaminase activity"/>
    <property type="evidence" value="ECO:0007669"/>
    <property type="project" value="TreeGrafter"/>
</dbReference>
<evidence type="ECO:0000259" key="9">
    <source>
        <dbReference type="Pfam" id="PF00962"/>
    </source>
</evidence>
<dbReference type="GO" id="GO:0005829">
    <property type="term" value="C:cytosol"/>
    <property type="evidence" value="ECO:0007669"/>
    <property type="project" value="TreeGrafter"/>
</dbReference>
<dbReference type="EC" id="3.5.4.4" evidence="3"/>
<feature type="region of interest" description="Disordered" evidence="8">
    <location>
        <begin position="1"/>
        <end position="27"/>
    </location>
</feature>
<dbReference type="NCBIfam" id="NF006847">
    <property type="entry name" value="PRK09358.1-2"/>
    <property type="match status" value="1"/>
</dbReference>
<organism evidence="10 11">
    <name type="scientific">Cellulomonas algicola</name>
    <dbReference type="NCBI Taxonomy" id="2071633"/>
    <lineage>
        <taxon>Bacteria</taxon>
        <taxon>Bacillati</taxon>
        <taxon>Actinomycetota</taxon>
        <taxon>Actinomycetes</taxon>
        <taxon>Micrococcales</taxon>
        <taxon>Cellulomonadaceae</taxon>
        <taxon>Cellulomonas</taxon>
    </lineage>
</organism>
<dbReference type="FunFam" id="3.20.20.140:FF:000020">
    <property type="entry name" value="Adenosine deaminase"/>
    <property type="match status" value="1"/>
</dbReference>
<keyword evidence="6" id="KW-0862">Zinc</keyword>
<gene>
    <name evidence="10" type="primary">add2</name>
    <name evidence="10" type="ORF">CTKZ_02830</name>
</gene>
<evidence type="ECO:0000313" key="11">
    <source>
        <dbReference type="Proteomes" id="UP000288246"/>
    </source>
</evidence>
<evidence type="ECO:0000256" key="7">
    <source>
        <dbReference type="ARBA" id="ARBA00023080"/>
    </source>
</evidence>
<keyword evidence="11" id="KW-1185">Reference proteome</keyword>
<dbReference type="Gene3D" id="3.20.20.140">
    <property type="entry name" value="Metal-dependent hydrolases"/>
    <property type="match status" value="1"/>
</dbReference>
<evidence type="ECO:0000256" key="2">
    <source>
        <dbReference type="ARBA" id="ARBA00006676"/>
    </source>
</evidence>
<dbReference type="RefSeq" id="WP_124341278.1">
    <property type="nucleotide sequence ID" value="NZ_BHYL01000025.1"/>
</dbReference>
<feature type="domain" description="Adenosine deaminase" evidence="9">
    <location>
        <begin position="41"/>
        <end position="378"/>
    </location>
</feature>
<keyword evidence="7" id="KW-0546">Nucleotide metabolism</keyword>
<comment type="similarity">
    <text evidence="2">Belongs to the metallo-dependent hydrolases superfamily. Adenosine and AMP deaminases family.</text>
</comment>